<comment type="similarity">
    <text evidence="3 7">Belongs to the flagella basal body rod proteins family.</text>
</comment>
<dbReference type="EMBL" id="JBHUDY010000001">
    <property type="protein sequence ID" value="MFD1610230.1"/>
    <property type="molecule type" value="Genomic_DNA"/>
</dbReference>
<proteinExistence type="inferred from homology"/>
<evidence type="ECO:0000259" key="9">
    <source>
        <dbReference type="Pfam" id="PF06429"/>
    </source>
</evidence>
<sequence>MSDLLSIGSTGVRAYQTALNVVGENIANASTKGYVRREANLTEISGGAGRYILLSNTSVGSGVAANTVSREWDAFKAADMRNATAESGRTGSTIVWLDRVEKTLDTAGISTAMTKFFNAGQAIAADPTGSAPRAAFLDAAYGVSAAFSTSANGLASIDTDLRASAKLAVDQLNGLATALVEANKGLVKARDGSNEQQQLMDQRDNLIDQISQLASISVKTDERGVATVKFNDVNGPVLVDGLDTKPLDVSFNAAGTMALTLDPNVTPQAVVLRGGSIAGFGEASTRVADLRQQLTDLASSLATGVNQVQAQGVDLDGNPGAAIFDASAGNGTISVNALSVRQVAAARAWTVGNGASNTGSGALVSQTNGTPLTSTKYTISGGVLTATDPVTNSVIGTAPYTPGTPVTLAGLDITVSGSPADGDSFTISATKPGSRDNGNLDALAALRTSGAFESTANEMVSSNASALSAKRQVQDAQNAILEGATAARDAVTGVNLDQEAVDLMKFQQAYAASSRVIQVSREIFQSILDAVR</sequence>
<dbReference type="PANTHER" id="PTHR30033">
    <property type="entry name" value="FLAGELLAR HOOK-ASSOCIATED PROTEIN 1"/>
    <property type="match status" value="1"/>
</dbReference>
<dbReference type="InterPro" id="IPR002371">
    <property type="entry name" value="FlgK"/>
</dbReference>
<dbReference type="InterPro" id="IPR001444">
    <property type="entry name" value="Flag_bb_rod_N"/>
</dbReference>
<evidence type="ECO:0000256" key="6">
    <source>
        <dbReference type="ARBA" id="ARBA00023143"/>
    </source>
</evidence>
<dbReference type="InterPro" id="IPR053927">
    <property type="entry name" value="FlgK_helical"/>
</dbReference>
<protein>
    <recommendedName>
        <fullName evidence="4 7">Flagellar hook-associated protein 1</fullName>
        <shortName evidence="7">HAP1</shortName>
    </recommendedName>
</protein>
<evidence type="ECO:0000259" key="10">
    <source>
        <dbReference type="Pfam" id="PF22638"/>
    </source>
</evidence>
<accession>A0ABW4HZ62</accession>
<reference evidence="12" key="1">
    <citation type="journal article" date="2019" name="Int. J. Syst. Evol. Microbiol.">
        <title>The Global Catalogue of Microorganisms (GCM) 10K type strain sequencing project: providing services to taxonomists for standard genome sequencing and annotation.</title>
        <authorList>
            <consortium name="The Broad Institute Genomics Platform"/>
            <consortium name="The Broad Institute Genome Sequencing Center for Infectious Disease"/>
            <person name="Wu L."/>
            <person name="Ma J."/>
        </authorList>
    </citation>
    <scope>NUCLEOTIDE SEQUENCE [LARGE SCALE GENOMIC DNA]</scope>
    <source>
        <strain evidence="12">CGMCC 1.16275</strain>
    </source>
</reference>
<evidence type="ECO:0000256" key="5">
    <source>
        <dbReference type="ARBA" id="ARBA00022525"/>
    </source>
</evidence>
<dbReference type="PRINTS" id="PR01005">
    <property type="entry name" value="FLGHOOKAP1"/>
</dbReference>
<dbReference type="Proteomes" id="UP001597115">
    <property type="component" value="Unassembled WGS sequence"/>
</dbReference>
<keyword evidence="6 7" id="KW-0975">Bacterial flagellum</keyword>
<evidence type="ECO:0000313" key="11">
    <source>
        <dbReference type="EMBL" id="MFD1610230.1"/>
    </source>
</evidence>
<dbReference type="Pfam" id="PF06429">
    <property type="entry name" value="Flg_bbr_C"/>
    <property type="match status" value="1"/>
</dbReference>
<evidence type="ECO:0000256" key="1">
    <source>
        <dbReference type="ARBA" id="ARBA00004117"/>
    </source>
</evidence>
<comment type="caution">
    <text evidence="11">The sequence shown here is derived from an EMBL/GenBank/DDBJ whole genome shotgun (WGS) entry which is preliminary data.</text>
</comment>
<dbReference type="Pfam" id="PF00460">
    <property type="entry name" value="Flg_bb_rod"/>
    <property type="match status" value="1"/>
</dbReference>
<dbReference type="RefSeq" id="WP_380885710.1">
    <property type="nucleotide sequence ID" value="NZ_JBHUDY010000001.1"/>
</dbReference>
<evidence type="ECO:0000256" key="7">
    <source>
        <dbReference type="RuleBase" id="RU362065"/>
    </source>
</evidence>
<organism evidence="11 12">
    <name type="scientific">Sphingomonas tabacisoli</name>
    <dbReference type="NCBI Taxonomy" id="2249466"/>
    <lineage>
        <taxon>Bacteria</taxon>
        <taxon>Pseudomonadati</taxon>
        <taxon>Pseudomonadota</taxon>
        <taxon>Alphaproteobacteria</taxon>
        <taxon>Sphingomonadales</taxon>
        <taxon>Sphingomonadaceae</taxon>
        <taxon>Sphingomonas</taxon>
    </lineage>
</organism>
<gene>
    <name evidence="7" type="primary">flgK</name>
    <name evidence="11" type="ORF">ACFSCW_00285</name>
</gene>
<keyword evidence="11" id="KW-0969">Cilium</keyword>
<comment type="subcellular location">
    <subcellularLocation>
        <location evidence="1">Bacterial flagellum basal body</location>
    </subcellularLocation>
    <subcellularLocation>
        <location evidence="2 7">Secreted</location>
    </subcellularLocation>
</comment>
<dbReference type="PANTHER" id="PTHR30033:SF2">
    <property type="entry name" value="FLAGELLAR HOOK PROTEIN"/>
    <property type="match status" value="1"/>
</dbReference>
<feature type="domain" description="Flagellar basal body rod protein N-terminal" evidence="8">
    <location>
        <begin position="7"/>
        <end position="34"/>
    </location>
</feature>
<evidence type="ECO:0000256" key="3">
    <source>
        <dbReference type="ARBA" id="ARBA00009677"/>
    </source>
</evidence>
<feature type="domain" description="Flagellar basal-body/hook protein C-terminal" evidence="9">
    <location>
        <begin position="493"/>
        <end position="529"/>
    </location>
</feature>
<keyword evidence="11" id="KW-0966">Cell projection</keyword>
<evidence type="ECO:0000256" key="2">
    <source>
        <dbReference type="ARBA" id="ARBA00004613"/>
    </source>
</evidence>
<evidence type="ECO:0000259" key="8">
    <source>
        <dbReference type="Pfam" id="PF00460"/>
    </source>
</evidence>
<dbReference type="InterPro" id="IPR010930">
    <property type="entry name" value="Flg_bb/hook_C_dom"/>
</dbReference>
<dbReference type="SUPFAM" id="SSF64518">
    <property type="entry name" value="Phase 1 flagellin"/>
    <property type="match status" value="1"/>
</dbReference>
<dbReference type="Pfam" id="PF22638">
    <property type="entry name" value="FlgK_D1"/>
    <property type="match status" value="1"/>
</dbReference>
<keyword evidence="12" id="KW-1185">Reference proteome</keyword>
<keyword evidence="5 7" id="KW-0964">Secreted</keyword>
<name>A0ABW4HZ62_9SPHN</name>
<evidence type="ECO:0000313" key="12">
    <source>
        <dbReference type="Proteomes" id="UP001597115"/>
    </source>
</evidence>
<keyword evidence="11" id="KW-0282">Flagellum</keyword>
<evidence type="ECO:0000256" key="4">
    <source>
        <dbReference type="ARBA" id="ARBA00016244"/>
    </source>
</evidence>
<feature type="domain" description="Flagellar hook-associated protein FlgK helical" evidence="10">
    <location>
        <begin position="100"/>
        <end position="324"/>
    </location>
</feature>